<dbReference type="EMBL" id="LPUF01000001">
    <property type="protein sequence ID" value="OQK16939.1"/>
    <property type="molecule type" value="Genomic_DNA"/>
</dbReference>
<name>A0A1V8M5U9_9GAMM</name>
<gene>
    <name evidence="1" type="ORF">AU255_03295</name>
</gene>
<evidence type="ECO:0000313" key="1">
    <source>
        <dbReference type="EMBL" id="OQK16939.1"/>
    </source>
</evidence>
<evidence type="ECO:0008006" key="3">
    <source>
        <dbReference type="Google" id="ProtNLM"/>
    </source>
</evidence>
<dbReference type="AlphaFoldDB" id="A0A1V8M5U9"/>
<organism evidence="1 2">
    <name type="scientific">Methyloprofundus sedimenti</name>
    <dbReference type="NCBI Taxonomy" id="1420851"/>
    <lineage>
        <taxon>Bacteria</taxon>
        <taxon>Pseudomonadati</taxon>
        <taxon>Pseudomonadota</taxon>
        <taxon>Gammaproteobacteria</taxon>
        <taxon>Methylococcales</taxon>
        <taxon>Methylococcaceae</taxon>
        <taxon>Methyloprofundus</taxon>
    </lineage>
</organism>
<comment type="caution">
    <text evidence="1">The sequence shown here is derived from an EMBL/GenBank/DDBJ whole genome shotgun (WGS) entry which is preliminary data.</text>
</comment>
<keyword evidence="2" id="KW-1185">Reference proteome</keyword>
<accession>A0A1V8M5U9</accession>
<sequence>MPFSYNAAENATRISKVHQKISECLRSTGGAEIFCRVSGYLPTCRKHGVSATQAMMLVFEGKQPEFALYLHSII</sequence>
<protein>
    <recommendedName>
        <fullName evidence="3">Transposase</fullName>
    </recommendedName>
</protein>
<dbReference type="Proteomes" id="UP000191980">
    <property type="component" value="Unassembled WGS sequence"/>
</dbReference>
<evidence type="ECO:0000313" key="2">
    <source>
        <dbReference type="Proteomes" id="UP000191980"/>
    </source>
</evidence>
<proteinExistence type="predicted"/>
<reference evidence="1 2" key="1">
    <citation type="submission" date="2015-12" db="EMBL/GenBank/DDBJ databases">
        <authorList>
            <person name="Shamseldin A."/>
            <person name="Moawad H."/>
            <person name="Abd El-Rahim W.M."/>
            <person name="Sadowsky M.J."/>
        </authorList>
    </citation>
    <scope>NUCLEOTIDE SEQUENCE [LARGE SCALE GENOMIC DNA]</scope>
    <source>
        <strain evidence="1 2">WF1</strain>
    </source>
</reference>